<dbReference type="OrthoDB" id="6628406at2759"/>
<feature type="transmembrane region" description="Helical" evidence="13">
    <location>
        <begin position="406"/>
        <end position="438"/>
    </location>
</feature>
<dbReference type="GO" id="GO:0005227">
    <property type="term" value="F:calcium-activated cation channel activity"/>
    <property type="evidence" value="ECO:0007669"/>
    <property type="project" value="EnsemblMetazoa"/>
</dbReference>
<evidence type="ECO:0000256" key="12">
    <source>
        <dbReference type="RuleBase" id="RU000679"/>
    </source>
</evidence>
<dbReference type="PANTHER" id="PTHR11690">
    <property type="entry name" value="AMILORIDE-SENSITIVE SODIUM CHANNEL-RELATED"/>
    <property type="match status" value="1"/>
</dbReference>
<dbReference type="KEGG" id="dan:6495994"/>
<dbReference type="GeneID" id="6495994"/>
<evidence type="ECO:0000256" key="11">
    <source>
        <dbReference type="ARBA" id="ARBA00023303"/>
    </source>
</evidence>
<evidence type="ECO:0000313" key="15">
    <source>
        <dbReference type="Proteomes" id="UP000007801"/>
    </source>
</evidence>
<dbReference type="GO" id="GO:0008049">
    <property type="term" value="P:male courtship behavior"/>
    <property type="evidence" value="ECO:0007669"/>
    <property type="project" value="EnsemblMetazoa"/>
</dbReference>
<keyword evidence="10 12" id="KW-0739">Sodium transport</keyword>
<keyword evidence="3 12" id="KW-0813">Transport</keyword>
<keyword evidence="6 13" id="KW-1133">Transmembrane helix</keyword>
<sequence>MGTPGKKSQEAHNWGLEVCQASSIHGMPYAARRDLHWSERLFWLAMVVVATYYAVDTCLAQWQRFRNNPIVYEYEYLSGLRNFTFLGLTLCTNYETPEQVDMLTKIIWGINPEEDPDKGAYYEKFLYVLNRLEYTNLDTLKPFENDTSLDNLDYVDMIFKLQSKVLPPPWPTLLAPIITEVGLCQTTSQLFHFGNPDANNFNVTPVRQCGFFNDCQFMHKPFNSIFTHVYMYLHDVNEMMLPHDSRTLTFNAKTKSSYVLKLLVNSLSADGEVRNLPVAYRKCRYHDENNLQYYSPYHPSLCRLECRIDWALTLCKCKPYFYAAGPKTPICTISGMLCLARSNWLAKPCECFPLCKESTYSLIEEYEQSGGDQSYVGEQFERTIIIKMDLPKMGMKRRVVFSTDQLIMSFGGAIGLFLGASFMTIYGLISLFLTFLAAKCKCGSRATRKPATSRTTIPQKASFY</sequence>
<evidence type="ECO:0000256" key="5">
    <source>
        <dbReference type="ARBA" id="ARBA00022692"/>
    </source>
</evidence>
<evidence type="ECO:0000256" key="7">
    <source>
        <dbReference type="ARBA" id="ARBA00023053"/>
    </source>
</evidence>
<evidence type="ECO:0008006" key="16">
    <source>
        <dbReference type="Google" id="ProtNLM"/>
    </source>
</evidence>
<dbReference type="GO" id="GO:0005886">
    <property type="term" value="C:plasma membrane"/>
    <property type="evidence" value="ECO:0007669"/>
    <property type="project" value="TreeGrafter"/>
</dbReference>
<keyword evidence="15" id="KW-1185">Reference proteome</keyword>
<evidence type="ECO:0000256" key="8">
    <source>
        <dbReference type="ARBA" id="ARBA00023065"/>
    </source>
</evidence>
<dbReference type="GO" id="GO:0043695">
    <property type="term" value="P:detection of pheromone"/>
    <property type="evidence" value="ECO:0007669"/>
    <property type="project" value="EnsemblMetazoa"/>
</dbReference>
<proteinExistence type="inferred from homology"/>
<keyword evidence="11 12" id="KW-0407">Ion channel</keyword>
<keyword evidence="8 12" id="KW-0406">Ion transport</keyword>
<dbReference type="EMBL" id="CH902619">
    <property type="protein sequence ID" value="EDV36823.1"/>
    <property type="molecule type" value="Genomic_DNA"/>
</dbReference>
<dbReference type="HOGENOM" id="CLU_024950_2_0_1"/>
<name>B3MGR5_DROAN</name>
<evidence type="ECO:0000256" key="9">
    <source>
        <dbReference type="ARBA" id="ARBA00023136"/>
    </source>
</evidence>
<dbReference type="InParanoid" id="B3MGR5"/>
<dbReference type="OMA" id="YVGEQFE"/>
<keyword evidence="9 13" id="KW-0472">Membrane</keyword>
<dbReference type="GO" id="GO:0015280">
    <property type="term" value="F:ligand-gated sodium channel activity"/>
    <property type="evidence" value="ECO:0007669"/>
    <property type="project" value="TreeGrafter"/>
</dbReference>
<feature type="transmembrane region" description="Helical" evidence="13">
    <location>
        <begin position="41"/>
        <end position="62"/>
    </location>
</feature>
<evidence type="ECO:0000313" key="14">
    <source>
        <dbReference type="EMBL" id="EDV36823.1"/>
    </source>
</evidence>
<keyword evidence="5 12" id="KW-0812">Transmembrane</keyword>
<dbReference type="Gene3D" id="1.10.287.820">
    <property type="entry name" value="Acid-sensing ion channel domain"/>
    <property type="match status" value="1"/>
</dbReference>
<reference evidence="14 15" key="1">
    <citation type="journal article" date="2007" name="Nature">
        <title>Evolution of genes and genomes on the Drosophila phylogeny.</title>
        <authorList>
            <consortium name="Drosophila 12 Genomes Consortium"/>
            <person name="Clark A.G."/>
            <person name="Eisen M.B."/>
            <person name="Smith D.R."/>
            <person name="Bergman C.M."/>
            <person name="Oliver B."/>
            <person name="Markow T.A."/>
            <person name="Kaufman T.C."/>
            <person name="Kellis M."/>
            <person name="Gelbart W."/>
            <person name="Iyer V.N."/>
            <person name="Pollard D.A."/>
            <person name="Sackton T.B."/>
            <person name="Larracuente A.M."/>
            <person name="Singh N.D."/>
            <person name="Abad J.P."/>
            <person name="Abt D.N."/>
            <person name="Adryan B."/>
            <person name="Aguade M."/>
            <person name="Akashi H."/>
            <person name="Anderson W.W."/>
            <person name="Aquadro C.F."/>
            <person name="Ardell D.H."/>
            <person name="Arguello R."/>
            <person name="Artieri C.G."/>
            <person name="Barbash D.A."/>
            <person name="Barker D."/>
            <person name="Barsanti P."/>
            <person name="Batterham P."/>
            <person name="Batzoglou S."/>
            <person name="Begun D."/>
            <person name="Bhutkar A."/>
            <person name="Blanco E."/>
            <person name="Bosak S.A."/>
            <person name="Bradley R.K."/>
            <person name="Brand A.D."/>
            <person name="Brent M.R."/>
            <person name="Brooks A.N."/>
            <person name="Brown R.H."/>
            <person name="Butlin R.K."/>
            <person name="Caggese C."/>
            <person name="Calvi B.R."/>
            <person name="Bernardo de Carvalho A."/>
            <person name="Caspi A."/>
            <person name="Castrezana S."/>
            <person name="Celniker S.E."/>
            <person name="Chang J.L."/>
            <person name="Chapple C."/>
            <person name="Chatterji S."/>
            <person name="Chinwalla A."/>
            <person name="Civetta A."/>
            <person name="Clifton S.W."/>
            <person name="Comeron J.M."/>
            <person name="Costello J.C."/>
            <person name="Coyne J.A."/>
            <person name="Daub J."/>
            <person name="David R.G."/>
            <person name="Delcher A.L."/>
            <person name="Delehaunty K."/>
            <person name="Do C.B."/>
            <person name="Ebling H."/>
            <person name="Edwards K."/>
            <person name="Eickbush T."/>
            <person name="Evans J.D."/>
            <person name="Filipski A."/>
            <person name="Findeiss S."/>
            <person name="Freyhult E."/>
            <person name="Fulton L."/>
            <person name="Fulton R."/>
            <person name="Garcia A.C."/>
            <person name="Gardiner A."/>
            <person name="Garfield D.A."/>
            <person name="Garvin B.E."/>
            <person name="Gibson G."/>
            <person name="Gilbert D."/>
            <person name="Gnerre S."/>
            <person name="Godfrey J."/>
            <person name="Good R."/>
            <person name="Gotea V."/>
            <person name="Gravely B."/>
            <person name="Greenberg A.J."/>
            <person name="Griffiths-Jones S."/>
            <person name="Gross S."/>
            <person name="Guigo R."/>
            <person name="Gustafson E.A."/>
            <person name="Haerty W."/>
            <person name="Hahn M.W."/>
            <person name="Halligan D.L."/>
            <person name="Halpern A.L."/>
            <person name="Halter G.M."/>
            <person name="Han M.V."/>
            <person name="Heger A."/>
            <person name="Hillier L."/>
            <person name="Hinrichs A.S."/>
            <person name="Holmes I."/>
            <person name="Hoskins R.A."/>
            <person name="Hubisz M.J."/>
            <person name="Hultmark D."/>
            <person name="Huntley M.A."/>
            <person name="Jaffe D.B."/>
            <person name="Jagadeeshan S."/>
            <person name="Jeck W.R."/>
            <person name="Johnson J."/>
            <person name="Jones C.D."/>
            <person name="Jordan W.C."/>
            <person name="Karpen G.H."/>
            <person name="Kataoka E."/>
            <person name="Keightley P.D."/>
            <person name="Kheradpour P."/>
            <person name="Kirkness E.F."/>
            <person name="Koerich L.B."/>
            <person name="Kristiansen K."/>
            <person name="Kudrna D."/>
            <person name="Kulathinal R.J."/>
            <person name="Kumar S."/>
            <person name="Kwok R."/>
            <person name="Lander E."/>
            <person name="Langley C.H."/>
            <person name="Lapoint R."/>
            <person name="Lazzaro B.P."/>
            <person name="Lee S.J."/>
            <person name="Levesque L."/>
            <person name="Li R."/>
            <person name="Lin C.F."/>
            <person name="Lin M.F."/>
            <person name="Lindblad-Toh K."/>
            <person name="Llopart A."/>
            <person name="Long M."/>
            <person name="Low L."/>
            <person name="Lozovsky E."/>
            <person name="Lu J."/>
            <person name="Luo M."/>
            <person name="Machado C.A."/>
            <person name="Makalowski W."/>
            <person name="Marzo M."/>
            <person name="Matsuda M."/>
            <person name="Matzkin L."/>
            <person name="McAllister B."/>
            <person name="McBride C.S."/>
            <person name="McKernan B."/>
            <person name="McKernan K."/>
            <person name="Mendez-Lago M."/>
            <person name="Minx P."/>
            <person name="Mollenhauer M.U."/>
            <person name="Montooth K."/>
            <person name="Mount S.M."/>
            <person name="Mu X."/>
            <person name="Myers E."/>
            <person name="Negre B."/>
            <person name="Newfeld S."/>
            <person name="Nielsen R."/>
            <person name="Noor M.A."/>
            <person name="O'Grady P."/>
            <person name="Pachter L."/>
            <person name="Papaceit M."/>
            <person name="Parisi M.J."/>
            <person name="Parisi M."/>
            <person name="Parts L."/>
            <person name="Pedersen J.S."/>
            <person name="Pesole G."/>
            <person name="Phillippy A.M."/>
            <person name="Ponting C.P."/>
            <person name="Pop M."/>
            <person name="Porcelli D."/>
            <person name="Powell J.R."/>
            <person name="Prohaska S."/>
            <person name="Pruitt K."/>
            <person name="Puig M."/>
            <person name="Quesneville H."/>
            <person name="Ram K.R."/>
            <person name="Rand D."/>
            <person name="Rasmussen M.D."/>
            <person name="Reed L.K."/>
            <person name="Reenan R."/>
            <person name="Reily A."/>
            <person name="Remington K.A."/>
            <person name="Rieger T.T."/>
            <person name="Ritchie M.G."/>
            <person name="Robin C."/>
            <person name="Rogers Y.H."/>
            <person name="Rohde C."/>
            <person name="Rozas J."/>
            <person name="Rubenfield M.J."/>
            <person name="Ruiz A."/>
            <person name="Russo S."/>
            <person name="Salzberg S.L."/>
            <person name="Sanchez-Gracia A."/>
            <person name="Saranga D.J."/>
            <person name="Sato H."/>
            <person name="Schaeffer S.W."/>
            <person name="Schatz M.C."/>
            <person name="Schlenke T."/>
            <person name="Schwartz R."/>
            <person name="Segarra C."/>
            <person name="Singh R.S."/>
            <person name="Sirot L."/>
            <person name="Sirota M."/>
            <person name="Sisneros N.B."/>
            <person name="Smith C.D."/>
            <person name="Smith T.F."/>
            <person name="Spieth J."/>
            <person name="Stage D.E."/>
            <person name="Stark A."/>
            <person name="Stephan W."/>
            <person name="Strausberg R.L."/>
            <person name="Strempel S."/>
            <person name="Sturgill D."/>
            <person name="Sutton G."/>
            <person name="Sutton G.G."/>
            <person name="Tao W."/>
            <person name="Teichmann S."/>
            <person name="Tobari Y.N."/>
            <person name="Tomimura Y."/>
            <person name="Tsolas J.M."/>
            <person name="Valente V.L."/>
            <person name="Venter E."/>
            <person name="Venter J.C."/>
            <person name="Vicario S."/>
            <person name="Vieira F.G."/>
            <person name="Vilella A.J."/>
            <person name="Villasante A."/>
            <person name="Walenz B."/>
            <person name="Wang J."/>
            <person name="Wasserman M."/>
            <person name="Watts T."/>
            <person name="Wilson D."/>
            <person name="Wilson R.K."/>
            <person name="Wing R.A."/>
            <person name="Wolfner M.F."/>
            <person name="Wong A."/>
            <person name="Wong G.K."/>
            <person name="Wu C.I."/>
            <person name="Wu G."/>
            <person name="Yamamoto D."/>
            <person name="Yang H.P."/>
            <person name="Yang S.P."/>
            <person name="Yorke J.A."/>
            <person name="Yoshida K."/>
            <person name="Zdobnov E."/>
            <person name="Zhang P."/>
            <person name="Zhang Y."/>
            <person name="Zimin A.V."/>
            <person name="Baldwin J."/>
            <person name="Abdouelleil A."/>
            <person name="Abdulkadir J."/>
            <person name="Abebe A."/>
            <person name="Abera B."/>
            <person name="Abreu J."/>
            <person name="Acer S.C."/>
            <person name="Aftuck L."/>
            <person name="Alexander A."/>
            <person name="An P."/>
            <person name="Anderson E."/>
            <person name="Anderson S."/>
            <person name="Arachi H."/>
            <person name="Azer M."/>
            <person name="Bachantsang P."/>
            <person name="Barry A."/>
            <person name="Bayul T."/>
            <person name="Berlin A."/>
            <person name="Bessette D."/>
            <person name="Bloom T."/>
            <person name="Blye J."/>
            <person name="Boguslavskiy L."/>
            <person name="Bonnet C."/>
            <person name="Boukhgalter B."/>
            <person name="Bourzgui I."/>
            <person name="Brown A."/>
            <person name="Cahill P."/>
            <person name="Channer S."/>
            <person name="Cheshatsang Y."/>
            <person name="Chuda L."/>
            <person name="Citroen M."/>
            <person name="Collymore A."/>
            <person name="Cooke P."/>
            <person name="Costello M."/>
            <person name="D'Aco K."/>
            <person name="Daza R."/>
            <person name="De Haan G."/>
            <person name="DeGray S."/>
            <person name="DeMaso C."/>
            <person name="Dhargay N."/>
            <person name="Dooley K."/>
            <person name="Dooley E."/>
            <person name="Doricent M."/>
            <person name="Dorje P."/>
            <person name="Dorjee K."/>
            <person name="Dupes A."/>
            <person name="Elong R."/>
            <person name="Falk J."/>
            <person name="Farina A."/>
            <person name="Faro S."/>
            <person name="Ferguson D."/>
            <person name="Fisher S."/>
            <person name="Foley C.D."/>
            <person name="Franke A."/>
            <person name="Friedrich D."/>
            <person name="Gadbois L."/>
            <person name="Gearin G."/>
            <person name="Gearin C.R."/>
            <person name="Giannoukos G."/>
            <person name="Goode T."/>
            <person name="Graham J."/>
            <person name="Grandbois E."/>
            <person name="Grewal S."/>
            <person name="Gyaltsen K."/>
            <person name="Hafez N."/>
            <person name="Hagos B."/>
            <person name="Hall J."/>
            <person name="Henson C."/>
            <person name="Hollinger A."/>
            <person name="Honan T."/>
            <person name="Huard M.D."/>
            <person name="Hughes L."/>
            <person name="Hurhula B."/>
            <person name="Husby M.E."/>
            <person name="Kamat A."/>
            <person name="Kanga B."/>
            <person name="Kashin S."/>
            <person name="Khazanovich D."/>
            <person name="Kisner P."/>
            <person name="Lance K."/>
            <person name="Lara M."/>
            <person name="Lee W."/>
            <person name="Lennon N."/>
            <person name="Letendre F."/>
            <person name="LeVine R."/>
            <person name="Lipovsky A."/>
            <person name="Liu X."/>
            <person name="Liu J."/>
            <person name="Liu S."/>
            <person name="Lokyitsang T."/>
            <person name="Lokyitsang Y."/>
            <person name="Lubonja R."/>
            <person name="Lui A."/>
            <person name="MacDonald P."/>
            <person name="Magnisalis V."/>
            <person name="Maru K."/>
            <person name="Matthews C."/>
            <person name="McCusker W."/>
            <person name="McDonough S."/>
            <person name="Mehta T."/>
            <person name="Meldrim J."/>
            <person name="Meneus L."/>
            <person name="Mihai O."/>
            <person name="Mihalev A."/>
            <person name="Mihova T."/>
            <person name="Mittelman R."/>
            <person name="Mlenga V."/>
            <person name="Montmayeur A."/>
            <person name="Mulrain L."/>
            <person name="Navidi A."/>
            <person name="Naylor J."/>
            <person name="Negash T."/>
            <person name="Nguyen T."/>
            <person name="Nguyen N."/>
            <person name="Nicol R."/>
            <person name="Norbu C."/>
            <person name="Norbu N."/>
            <person name="Novod N."/>
            <person name="O'Neill B."/>
            <person name="Osman S."/>
            <person name="Markiewicz E."/>
            <person name="Oyono O.L."/>
            <person name="Patti C."/>
            <person name="Phunkhang P."/>
            <person name="Pierre F."/>
            <person name="Priest M."/>
            <person name="Raghuraman S."/>
            <person name="Rege F."/>
            <person name="Reyes R."/>
            <person name="Rise C."/>
            <person name="Rogov P."/>
            <person name="Ross K."/>
            <person name="Ryan E."/>
            <person name="Settipalli S."/>
            <person name="Shea T."/>
            <person name="Sherpa N."/>
            <person name="Shi L."/>
            <person name="Shih D."/>
            <person name="Sparrow T."/>
            <person name="Spaulding J."/>
            <person name="Stalker J."/>
            <person name="Stange-Thomann N."/>
            <person name="Stavropoulos S."/>
            <person name="Stone C."/>
            <person name="Strader C."/>
            <person name="Tesfaye S."/>
            <person name="Thomson T."/>
            <person name="Thoulutsang Y."/>
            <person name="Thoulutsang D."/>
            <person name="Topham K."/>
            <person name="Topping I."/>
            <person name="Tsamla T."/>
            <person name="Vassiliev H."/>
            <person name="Vo A."/>
            <person name="Wangchuk T."/>
            <person name="Wangdi T."/>
            <person name="Weiand M."/>
            <person name="Wilkinson J."/>
            <person name="Wilson A."/>
            <person name="Yadav S."/>
            <person name="Young G."/>
            <person name="Yu Q."/>
            <person name="Zembek L."/>
            <person name="Zhong D."/>
            <person name="Zimmer A."/>
            <person name="Zwirko Z."/>
            <person name="Jaffe D.B."/>
            <person name="Alvarez P."/>
            <person name="Brockman W."/>
            <person name="Butler J."/>
            <person name="Chin C."/>
            <person name="Gnerre S."/>
            <person name="Grabherr M."/>
            <person name="Kleber M."/>
            <person name="Mauceli E."/>
            <person name="MacCallum I."/>
        </authorList>
    </citation>
    <scope>NUCLEOTIDE SEQUENCE [LARGE SCALE GENOMIC DNA]</scope>
    <source>
        <strain evidence="15">Tucson 14024-0371.13</strain>
    </source>
</reference>
<protein>
    <recommendedName>
        <fullName evidence="16">Sodium channel protein Nach</fullName>
    </recommendedName>
</protein>
<comment type="subcellular location">
    <subcellularLocation>
        <location evidence="1">Membrane</location>
        <topology evidence="1">Multi-pass membrane protein</topology>
    </subcellularLocation>
</comment>
<evidence type="ECO:0000256" key="3">
    <source>
        <dbReference type="ARBA" id="ARBA00022448"/>
    </source>
</evidence>
<dbReference type="PhylomeDB" id="B3MGR5"/>
<evidence type="ECO:0000256" key="4">
    <source>
        <dbReference type="ARBA" id="ARBA00022461"/>
    </source>
</evidence>
<evidence type="ECO:0000256" key="13">
    <source>
        <dbReference type="SAM" id="Phobius"/>
    </source>
</evidence>
<accession>B3MGR5</accession>
<evidence type="ECO:0000256" key="2">
    <source>
        <dbReference type="ARBA" id="ARBA00007193"/>
    </source>
</evidence>
<dbReference type="GO" id="GO:0032991">
    <property type="term" value="C:protein-containing complex"/>
    <property type="evidence" value="ECO:0007669"/>
    <property type="project" value="EnsemblMetazoa"/>
</dbReference>
<dbReference type="Proteomes" id="UP000007801">
    <property type="component" value="Unassembled WGS sequence"/>
</dbReference>
<evidence type="ECO:0000256" key="1">
    <source>
        <dbReference type="ARBA" id="ARBA00004141"/>
    </source>
</evidence>
<keyword evidence="4 12" id="KW-0894">Sodium channel</keyword>
<dbReference type="InterPro" id="IPR001873">
    <property type="entry name" value="ENaC"/>
</dbReference>
<dbReference type="eggNOG" id="KOG4294">
    <property type="taxonomic scope" value="Eukaryota"/>
</dbReference>
<dbReference type="Pfam" id="PF00858">
    <property type="entry name" value="ASC"/>
    <property type="match status" value="1"/>
</dbReference>
<dbReference type="AlphaFoldDB" id="B3MGR5"/>
<evidence type="ECO:0000256" key="10">
    <source>
        <dbReference type="ARBA" id="ARBA00023201"/>
    </source>
</evidence>
<gene>
    <name evidence="14" type="primary">Dana\GF13151</name>
    <name evidence="14" type="synonym">dana_GLEANR_13166</name>
    <name evidence="14" type="ORF">GF13151</name>
</gene>
<comment type="similarity">
    <text evidence="2 12">Belongs to the amiloride-sensitive sodium channel (TC 1.A.6) family.</text>
</comment>
<dbReference type="PANTHER" id="PTHR11690:SF240">
    <property type="entry name" value="PICKPOCKET 25-RELATED"/>
    <property type="match status" value="1"/>
</dbReference>
<evidence type="ECO:0000256" key="6">
    <source>
        <dbReference type="ARBA" id="ARBA00022989"/>
    </source>
</evidence>
<keyword evidence="7" id="KW-0915">Sodium</keyword>
<organism evidence="14 15">
    <name type="scientific">Drosophila ananassae</name>
    <name type="common">Fruit fly</name>
    <dbReference type="NCBI Taxonomy" id="7217"/>
    <lineage>
        <taxon>Eukaryota</taxon>
        <taxon>Metazoa</taxon>
        <taxon>Ecdysozoa</taxon>
        <taxon>Arthropoda</taxon>
        <taxon>Hexapoda</taxon>
        <taxon>Insecta</taxon>
        <taxon>Pterygota</taxon>
        <taxon>Neoptera</taxon>
        <taxon>Endopterygota</taxon>
        <taxon>Diptera</taxon>
        <taxon>Brachycera</taxon>
        <taxon>Muscomorpha</taxon>
        <taxon>Ephydroidea</taxon>
        <taxon>Drosophilidae</taxon>
        <taxon>Drosophila</taxon>
        <taxon>Sophophora</taxon>
    </lineage>
</organism>